<sequence length="216" mass="24862">MRRSRLKRFTVFVHTSSSTEECFLYGIVARILFSIYFNLYFCIYCNVARFLQAEGNIAADIHRQLCRIYGENFICDGVVHEKCRKCKEGRTDIHDGGEQGQMSVTTEDLLQGVDQVVRQKQKFNTSELCLQFSKVSRSSLYMMVTEHLRYKKKVLGGFIKMLSDDHKARRKASDETFITCCSAEGFLKSIVTGEMTWIQCVNSETNELSKQLIHSS</sequence>
<name>A0A4Y2QBC2_ARAVE</name>
<dbReference type="InterPro" id="IPR052709">
    <property type="entry name" value="Transposase-MT_Hybrid"/>
</dbReference>
<gene>
    <name evidence="2" type="ORF">AVEN_232440_1</name>
</gene>
<keyword evidence="3" id="KW-1185">Reference proteome</keyword>
<evidence type="ECO:0008006" key="4">
    <source>
        <dbReference type="Google" id="ProtNLM"/>
    </source>
</evidence>
<protein>
    <recommendedName>
        <fullName evidence="4">Mos1 transposase HTH domain-containing protein</fullName>
    </recommendedName>
</protein>
<reference evidence="2 3" key="1">
    <citation type="journal article" date="2019" name="Sci. Rep.">
        <title>Orb-weaving spider Araneus ventricosus genome elucidates the spidroin gene catalogue.</title>
        <authorList>
            <person name="Kono N."/>
            <person name="Nakamura H."/>
            <person name="Ohtoshi R."/>
            <person name="Moran D.A.P."/>
            <person name="Shinohara A."/>
            <person name="Yoshida Y."/>
            <person name="Fujiwara M."/>
            <person name="Mori M."/>
            <person name="Tomita M."/>
            <person name="Arakawa K."/>
        </authorList>
    </citation>
    <scope>NUCLEOTIDE SEQUENCE [LARGE SCALE GENOMIC DNA]</scope>
</reference>
<dbReference type="AlphaFoldDB" id="A0A4Y2QBC2"/>
<dbReference type="PANTHER" id="PTHR46060:SF1">
    <property type="entry name" value="MARINER MOS1 TRANSPOSASE-LIKE PROTEIN"/>
    <property type="match status" value="1"/>
</dbReference>
<evidence type="ECO:0000256" key="1">
    <source>
        <dbReference type="SAM" id="Phobius"/>
    </source>
</evidence>
<feature type="transmembrane region" description="Helical" evidence="1">
    <location>
        <begin position="22"/>
        <end position="41"/>
    </location>
</feature>
<dbReference type="EMBL" id="BGPR01013633">
    <property type="protein sequence ID" value="GBN61495.1"/>
    <property type="molecule type" value="Genomic_DNA"/>
</dbReference>
<organism evidence="2 3">
    <name type="scientific">Araneus ventricosus</name>
    <name type="common">Orbweaver spider</name>
    <name type="synonym">Epeira ventricosa</name>
    <dbReference type="NCBI Taxonomy" id="182803"/>
    <lineage>
        <taxon>Eukaryota</taxon>
        <taxon>Metazoa</taxon>
        <taxon>Ecdysozoa</taxon>
        <taxon>Arthropoda</taxon>
        <taxon>Chelicerata</taxon>
        <taxon>Arachnida</taxon>
        <taxon>Araneae</taxon>
        <taxon>Araneomorphae</taxon>
        <taxon>Entelegynae</taxon>
        <taxon>Araneoidea</taxon>
        <taxon>Araneidae</taxon>
        <taxon>Araneus</taxon>
    </lineage>
</organism>
<evidence type="ECO:0000313" key="3">
    <source>
        <dbReference type="Proteomes" id="UP000499080"/>
    </source>
</evidence>
<comment type="caution">
    <text evidence="2">The sequence shown here is derived from an EMBL/GenBank/DDBJ whole genome shotgun (WGS) entry which is preliminary data.</text>
</comment>
<keyword evidence="1" id="KW-0812">Transmembrane</keyword>
<dbReference type="Proteomes" id="UP000499080">
    <property type="component" value="Unassembled WGS sequence"/>
</dbReference>
<evidence type="ECO:0000313" key="2">
    <source>
        <dbReference type="EMBL" id="GBN61495.1"/>
    </source>
</evidence>
<keyword evidence="1" id="KW-0472">Membrane</keyword>
<accession>A0A4Y2QBC2</accession>
<dbReference type="OrthoDB" id="616263at2759"/>
<proteinExistence type="predicted"/>
<dbReference type="PANTHER" id="PTHR46060">
    <property type="entry name" value="MARINER MOS1 TRANSPOSASE-LIKE PROTEIN"/>
    <property type="match status" value="1"/>
</dbReference>
<keyword evidence="1" id="KW-1133">Transmembrane helix</keyword>